<feature type="domain" description="RecQ mediated genome instability protein 1 OB-fold" evidence="4">
    <location>
        <begin position="138"/>
        <end position="248"/>
    </location>
</feature>
<organism evidence="6 7">
    <name type="scientific">Sphagnum jensenii</name>
    <dbReference type="NCBI Taxonomy" id="128206"/>
    <lineage>
        <taxon>Eukaryota</taxon>
        <taxon>Viridiplantae</taxon>
        <taxon>Streptophyta</taxon>
        <taxon>Embryophyta</taxon>
        <taxon>Bryophyta</taxon>
        <taxon>Sphagnophytina</taxon>
        <taxon>Sphagnopsida</taxon>
        <taxon>Sphagnales</taxon>
        <taxon>Sphagnaceae</taxon>
        <taxon>Sphagnum</taxon>
    </lineage>
</organism>
<accession>A0ABP0X0I5</accession>
<proteinExistence type="inferred from homology"/>
<feature type="compositionally biased region" description="Acidic residues" evidence="3">
    <location>
        <begin position="14"/>
        <end position="23"/>
    </location>
</feature>
<gene>
    <name evidence="6" type="ORF">CSSPJE1EN1_LOCUS17399</name>
</gene>
<evidence type="ECO:0000313" key="7">
    <source>
        <dbReference type="Proteomes" id="UP001497444"/>
    </source>
</evidence>
<dbReference type="InterPro" id="IPR042470">
    <property type="entry name" value="RMI1_N_C_sf"/>
</dbReference>
<comment type="similarity">
    <text evidence="1">Belongs to the RMI1 family.</text>
</comment>
<feature type="region of interest" description="Disordered" evidence="3">
    <location>
        <begin position="254"/>
        <end position="273"/>
    </location>
</feature>
<evidence type="ECO:0000256" key="1">
    <source>
        <dbReference type="ARBA" id="ARBA00006395"/>
    </source>
</evidence>
<dbReference type="PANTHER" id="PTHR14790">
    <property type="entry name" value="RECQ-MEDIATED GENOME INSTABILITY PROTEIN 1 RMI1"/>
    <property type="match status" value="1"/>
</dbReference>
<sequence length="645" mass="69878">MAPLPRRRVLQIPDSDEDDDNNDDTSVVAAAAATHSSSVPAPAPVAAAAAAAAVPTEHLYPPPPLVFAAGNETCRAVHEVLARRGLVIKPTYLAVCLQELSTSQPGFANALLERQAELCFAQLLMADFNLVAVGSSLPPSFHLLHAIELPGPFILQVDEISDMGSPLRDRYQERVASAHRCLKLSMTDGVQRVFGIEYRPIALLKCFLPAGIKICLRNVHVKRGIFLLVPEVVEILGGFVQLLEAARQRAVQEINKPARSNRTRRGRTENQSLVQRATAAAWKTDHADATEAAAAVQANTSEQPTRSAQETVSGTVFESGTYQGAGLQSMEGVPSVQHRAAVSGTEARVIVSAVQRTNASGEQTLVGTSGRQTLSIPSFQMKDLRMSVVEDAQRQSISQQWEHRASSQQSAPENISLSPMKMDSKLLIGSRRVSVINEAEPSDVLQRTVSIQPHPAAGDGIDTPMDLDSDEEDECNQGNVAAGAACSSTSVHSQLPFTYMALLKEKCRSKMGSGMFTSGTIKCVLTGVKDFQFKAGDEFRLIVYVDDGSLTSEVLIHNQVVQSMVGFSAKEVSNALASSNQQELQDMKNVMMEFQTFLKKFEGLMDVELRDMLTIPVVLKMTESANAIDANILLQRVSNSWSMQP</sequence>
<feature type="domain" description="RecQ-mediated genome instability protein 1 C-terminal OB-fold" evidence="5">
    <location>
        <begin position="495"/>
        <end position="637"/>
    </location>
</feature>
<evidence type="ECO:0000259" key="5">
    <source>
        <dbReference type="Pfam" id="PF16099"/>
    </source>
</evidence>
<dbReference type="Proteomes" id="UP001497444">
    <property type="component" value="Chromosome 4"/>
</dbReference>
<dbReference type="Pfam" id="PF16099">
    <property type="entry name" value="RMI1_C"/>
    <property type="match status" value="1"/>
</dbReference>
<reference evidence="6" key="1">
    <citation type="submission" date="2024-02" db="EMBL/GenBank/DDBJ databases">
        <authorList>
            <consortium name="ELIXIR-Norway"/>
            <consortium name="Elixir Norway"/>
        </authorList>
    </citation>
    <scope>NUCLEOTIDE SEQUENCE</scope>
</reference>
<feature type="region of interest" description="Disordered" evidence="3">
    <location>
        <begin position="291"/>
        <end position="312"/>
    </location>
</feature>
<name>A0ABP0X0I5_9BRYO</name>
<dbReference type="Gene3D" id="2.40.50.770">
    <property type="entry name" value="RecQ-mediated genome instability protein Rmi1, C-terminal domain"/>
    <property type="match status" value="1"/>
</dbReference>
<dbReference type="PANTHER" id="PTHR14790:SF15">
    <property type="entry name" value="RECQ-MEDIATED GENOME INSTABILITY PROTEIN 1"/>
    <property type="match status" value="1"/>
</dbReference>
<dbReference type="Pfam" id="PF08585">
    <property type="entry name" value="RMI1_N_C"/>
    <property type="match status" value="1"/>
</dbReference>
<evidence type="ECO:0000256" key="2">
    <source>
        <dbReference type="ARBA" id="ARBA00018987"/>
    </source>
</evidence>
<keyword evidence="7" id="KW-1185">Reference proteome</keyword>
<evidence type="ECO:0000313" key="6">
    <source>
        <dbReference type="EMBL" id="CAK9271921.1"/>
    </source>
</evidence>
<feature type="compositionally biased region" description="Polar residues" evidence="3">
    <location>
        <begin position="299"/>
        <end position="312"/>
    </location>
</feature>
<dbReference type="InterPro" id="IPR013894">
    <property type="entry name" value="RMI1_OB"/>
</dbReference>
<protein>
    <recommendedName>
        <fullName evidence="2">RecQ-mediated genome instability protein 1</fullName>
    </recommendedName>
</protein>
<dbReference type="SMART" id="SM01161">
    <property type="entry name" value="DUF1767"/>
    <property type="match status" value="1"/>
</dbReference>
<feature type="region of interest" description="Disordered" evidence="3">
    <location>
        <begin position="1"/>
        <end position="24"/>
    </location>
</feature>
<dbReference type="EMBL" id="OZ020099">
    <property type="protein sequence ID" value="CAK9271921.1"/>
    <property type="molecule type" value="Genomic_DNA"/>
</dbReference>
<evidence type="ECO:0000256" key="3">
    <source>
        <dbReference type="SAM" id="MobiDB-lite"/>
    </source>
</evidence>
<dbReference type="InterPro" id="IPR032199">
    <property type="entry name" value="RMI1_C"/>
</dbReference>
<evidence type="ECO:0000259" key="4">
    <source>
        <dbReference type="Pfam" id="PF08585"/>
    </source>
</evidence>